<sequence>MASFIDLVKRNIENGLATMQPVQLSTEFSAIKEIRAATSITTPQVINRLNETNLMWTTYGFDNVSGGSYTGQKPSNGLQMKLEFMTDSRLFEIKTIGSLSSYSIFVDGKLVTLDAITTPTTEGVSWIQVKANDGVVSGKLRHIEIYGVNTAFGSFAFGPLDTISRDITIKRPFIYQMGDSYTAGTGAGFRTQAYGSSPAVNDFYTFSRSLGFDGICEGIGGSAWTSKEEGRFPINRVKTRLAALNRKPDVISWALGYNDSVSINDPGKAEWLLRSMSECLEETRKTYSDVPIIQISCATPIGLNATTQRVVELVDGFCADNGIPVINISNYVTAANSEIYTGTDRVHPGAMGHEFRGMAMAREVLLAATGQKSLMVPVKPRGFNVVARLTKGFGVRIFSGVVNAIDENDVAGQLYLQTGERVEILSVSRA</sequence>
<gene>
    <name evidence="2" type="ORF">Sd1_gp46</name>
</gene>
<protein>
    <recommendedName>
        <fullName evidence="1">SGNH hydrolase-type esterase domain-containing protein</fullName>
    </recommendedName>
</protein>
<accession>A0A291AYK9</accession>
<evidence type="ECO:0000313" key="3">
    <source>
        <dbReference type="Proteomes" id="UP000226171"/>
    </source>
</evidence>
<dbReference type="Gene3D" id="3.40.50.1110">
    <property type="entry name" value="SGNH hydrolase"/>
    <property type="match status" value="1"/>
</dbReference>
<dbReference type="SUPFAM" id="SSF52266">
    <property type="entry name" value="SGNH hydrolase"/>
    <property type="match status" value="1"/>
</dbReference>
<dbReference type="CDD" id="cd00229">
    <property type="entry name" value="SGNH_hydrolase"/>
    <property type="match status" value="1"/>
</dbReference>
<dbReference type="Proteomes" id="UP000226171">
    <property type="component" value="Segment"/>
</dbReference>
<dbReference type="InterPro" id="IPR036514">
    <property type="entry name" value="SGNH_hydro_sf"/>
</dbReference>
<proteinExistence type="predicted"/>
<name>A0A291AYK9_9CAUD</name>
<keyword evidence="3" id="KW-1185">Reference proteome</keyword>
<dbReference type="InterPro" id="IPR013830">
    <property type="entry name" value="SGNH_hydro"/>
</dbReference>
<evidence type="ECO:0000313" key="2">
    <source>
        <dbReference type="EMBL" id="ATE86112.1"/>
    </source>
</evidence>
<dbReference type="Pfam" id="PF13472">
    <property type="entry name" value="Lipase_GDSL_2"/>
    <property type="match status" value="1"/>
</dbReference>
<feature type="domain" description="SGNH hydrolase-type esterase" evidence="1">
    <location>
        <begin position="177"/>
        <end position="354"/>
    </location>
</feature>
<reference evidence="2 3" key="1">
    <citation type="submission" date="2017-05" db="EMBL/GenBank/DDBJ databases">
        <title>The isolation and characterization of 16 novel Shigella-infecting phages from the environment.</title>
        <authorList>
            <person name="Doore S.M."/>
            <person name="Schrad J.R."/>
            <person name="Dover J.A."/>
            <person name="Parent K.N."/>
        </authorList>
    </citation>
    <scope>NUCLEOTIDE SEQUENCE [LARGE SCALE GENOMIC DNA]</scope>
</reference>
<dbReference type="EMBL" id="MF158042">
    <property type="protein sequence ID" value="ATE86112.1"/>
    <property type="molecule type" value="Genomic_DNA"/>
</dbReference>
<organism evidence="2 3">
    <name type="scientific">Shigella phage Sd1</name>
    <dbReference type="NCBI Taxonomy" id="2024313"/>
    <lineage>
        <taxon>Viruses</taxon>
        <taxon>Duplodnaviria</taxon>
        <taxon>Heunggongvirae</taxon>
        <taxon>Uroviricota</taxon>
        <taxon>Caudoviricetes</taxon>
        <taxon>Drexlerviridae</taxon>
        <taxon>Rogunavirinae</taxon>
        <taxon>Wilsonroadvirus</taxon>
        <taxon>Wilsonroadvirus Sd1</taxon>
    </lineage>
</organism>
<evidence type="ECO:0000259" key="1">
    <source>
        <dbReference type="Pfam" id="PF13472"/>
    </source>
</evidence>